<dbReference type="Pfam" id="PF09829">
    <property type="entry name" value="DUF2057"/>
    <property type="match status" value="1"/>
</dbReference>
<name>A0A9X3CBS1_9VIBR</name>
<dbReference type="Proteomes" id="UP001155586">
    <property type="component" value="Unassembled WGS sequence"/>
</dbReference>
<dbReference type="RefSeq" id="WP_252029800.1">
    <property type="nucleotide sequence ID" value="NZ_JAKRRX010000007.1"/>
</dbReference>
<dbReference type="AlphaFoldDB" id="A0A9X3CBS1"/>
<dbReference type="PROSITE" id="PS51257">
    <property type="entry name" value="PROKAR_LIPOPROTEIN"/>
    <property type="match status" value="1"/>
</dbReference>
<dbReference type="EMBL" id="JAKRRX010000007">
    <property type="protein sequence ID" value="MCW8332660.1"/>
    <property type="molecule type" value="Genomic_DNA"/>
</dbReference>
<gene>
    <name evidence="1" type="ORF">MD483_02300</name>
</gene>
<reference evidence="1" key="1">
    <citation type="submission" date="2022-02" db="EMBL/GenBank/DDBJ databases">
        <title>Vibrio sp. nov., a new bacterium isolated from Bohai sea, China.</title>
        <authorList>
            <person name="Yuan Y."/>
        </authorList>
    </citation>
    <scope>NUCLEOTIDE SEQUENCE</scope>
    <source>
        <strain evidence="1">DBSS07</strain>
    </source>
</reference>
<evidence type="ECO:0000313" key="2">
    <source>
        <dbReference type="Proteomes" id="UP001155586"/>
    </source>
</evidence>
<comment type="caution">
    <text evidence="1">The sequence shown here is derived from an EMBL/GenBank/DDBJ whole genome shotgun (WGS) entry which is preliminary data.</text>
</comment>
<accession>A0A9X3CBS1</accession>
<proteinExistence type="predicted"/>
<protein>
    <submittedName>
        <fullName evidence="1">DUF2057 family protein</fullName>
    </submittedName>
</protein>
<dbReference type="InterPro" id="IPR018635">
    <property type="entry name" value="UPF0319"/>
</dbReference>
<evidence type="ECO:0000313" key="1">
    <source>
        <dbReference type="EMBL" id="MCW8332660.1"/>
    </source>
</evidence>
<sequence>MQKTSIVLIAFTLSACSSLDSNSDFVDAVETIKDRKNYVEIVAKDLTPDFKAVAGPNVMRSTLALTANFPKSETKVPESFISFEVSYFQNYDEYETVTYNGTDYKIKALEATKNSCNEHCTTTQYVSFPIDVSTIEQSAEDGLVFTMTSAGKRLVTDFEIPAGYFNAVVDESERYLATGSSAAVAAPVAVAAPAVVKEAKPDPAAVSKPQEMVEYWYQEASDAEKQQFTDWAFQNRKGDVAKLSTDSQSAQMMSYWFGKAGDNERKQILTWLLSQ</sequence>
<organism evidence="1 2">
    <name type="scientific">Vibrio paucivorans</name>
    <dbReference type="NCBI Taxonomy" id="2829489"/>
    <lineage>
        <taxon>Bacteria</taxon>
        <taxon>Pseudomonadati</taxon>
        <taxon>Pseudomonadota</taxon>
        <taxon>Gammaproteobacteria</taxon>
        <taxon>Vibrionales</taxon>
        <taxon>Vibrionaceae</taxon>
        <taxon>Vibrio</taxon>
    </lineage>
</organism>
<keyword evidence="2" id="KW-1185">Reference proteome</keyword>